<dbReference type="EMBL" id="HAEG01005177">
    <property type="protein sequence ID" value="SBR73477.1"/>
    <property type="molecule type" value="Transcribed_RNA"/>
</dbReference>
<reference evidence="1" key="2">
    <citation type="submission" date="2016-06" db="EMBL/GenBank/DDBJ databases">
        <title>The genome of a short-lived fish provides insights into sex chromosome evolution and the genetic control of aging.</title>
        <authorList>
            <person name="Reichwald K."/>
            <person name="Felder M."/>
            <person name="Petzold A."/>
            <person name="Koch P."/>
            <person name="Groth M."/>
            <person name="Platzer M."/>
        </authorList>
    </citation>
    <scope>NUCLEOTIDE SEQUENCE</scope>
    <source>
        <tissue evidence="1">Brain</tissue>
    </source>
</reference>
<dbReference type="EMBL" id="HAEF01009563">
    <property type="protein sequence ID" value="SBR48738.1"/>
    <property type="molecule type" value="Transcribed_RNA"/>
</dbReference>
<evidence type="ECO:0000313" key="1">
    <source>
        <dbReference type="EMBL" id="SBR73477.1"/>
    </source>
</evidence>
<dbReference type="AlphaFoldDB" id="A0A1A8NXJ0"/>
<gene>
    <name evidence="1" type="primary">Nfu_g_1_008213</name>
</gene>
<accession>A0A1A8NXJ0</accession>
<organism evidence="1">
    <name type="scientific">Nothobranchius pienaari</name>
    <dbReference type="NCBI Taxonomy" id="704102"/>
    <lineage>
        <taxon>Eukaryota</taxon>
        <taxon>Metazoa</taxon>
        <taxon>Chordata</taxon>
        <taxon>Craniata</taxon>
        <taxon>Vertebrata</taxon>
        <taxon>Euteleostomi</taxon>
        <taxon>Actinopterygii</taxon>
        <taxon>Neopterygii</taxon>
        <taxon>Teleostei</taxon>
        <taxon>Neoteleostei</taxon>
        <taxon>Acanthomorphata</taxon>
        <taxon>Ovalentaria</taxon>
        <taxon>Atherinomorphae</taxon>
        <taxon>Cyprinodontiformes</taxon>
        <taxon>Nothobranchiidae</taxon>
        <taxon>Nothobranchius</taxon>
    </lineage>
</organism>
<name>A0A1A8NXJ0_9TELE</name>
<reference evidence="1" key="1">
    <citation type="submission" date="2016-05" db="EMBL/GenBank/DDBJ databases">
        <authorList>
            <person name="Lavstsen T."/>
            <person name="Jespersen J.S."/>
        </authorList>
    </citation>
    <scope>NUCLEOTIDE SEQUENCE</scope>
    <source>
        <tissue evidence="1">Brain</tissue>
    </source>
</reference>
<sequence length="134" mass="14655">MKTDFPERGLGPLNVLNLVLSLNPDVTGGRRHVPRGGGATDRQPLWSKGQRAAVRGQLSLLGHRGQTDILLPPASLQLPDNMKHCLVLVLLLCSGMLPEGPDRFWGSQEGILDTQTGSKGNVFFRFRTSLLQVF</sequence>
<proteinExistence type="predicted"/>
<protein>
    <submittedName>
        <fullName evidence="1">Uncharacterized protein</fullName>
    </submittedName>
</protein>